<evidence type="ECO:0008006" key="3">
    <source>
        <dbReference type="Google" id="ProtNLM"/>
    </source>
</evidence>
<dbReference type="GO" id="GO:0009252">
    <property type="term" value="P:peptidoglycan biosynthetic process"/>
    <property type="evidence" value="ECO:0007669"/>
    <property type="project" value="TreeGrafter"/>
</dbReference>
<name>A1ZXD7_MICM2</name>
<dbReference type="GO" id="GO:0030234">
    <property type="term" value="F:enzyme regulator activity"/>
    <property type="evidence" value="ECO:0007669"/>
    <property type="project" value="TreeGrafter"/>
</dbReference>
<dbReference type="OrthoDB" id="9803653at2"/>
<accession>A1ZXD7</accession>
<dbReference type="PANTHER" id="PTHR40593">
    <property type="entry name" value="PENICILLIN-BINDING PROTEIN ACTIVATOR LPOB"/>
    <property type="match status" value="1"/>
</dbReference>
<organism evidence="1 2">
    <name type="scientific">Microscilla marina ATCC 23134</name>
    <dbReference type="NCBI Taxonomy" id="313606"/>
    <lineage>
        <taxon>Bacteria</taxon>
        <taxon>Pseudomonadati</taxon>
        <taxon>Bacteroidota</taxon>
        <taxon>Cytophagia</taxon>
        <taxon>Cytophagales</taxon>
        <taxon>Microscillaceae</taxon>
        <taxon>Microscilla</taxon>
    </lineage>
</organism>
<dbReference type="Gene3D" id="3.40.50.10610">
    <property type="entry name" value="ABC-type transport auxiliary lipoprotein component"/>
    <property type="match status" value="1"/>
</dbReference>
<gene>
    <name evidence="1" type="ORF">M23134_04944</name>
</gene>
<protein>
    <recommendedName>
        <fullName evidence="3">Lipoprotein</fullName>
    </recommendedName>
</protein>
<dbReference type="RefSeq" id="WP_002703786.1">
    <property type="nucleotide sequence ID" value="NZ_AAWS01000058.1"/>
</dbReference>
<dbReference type="Proteomes" id="UP000004095">
    <property type="component" value="Unassembled WGS sequence"/>
</dbReference>
<dbReference type="eggNOG" id="COG3417">
    <property type="taxonomic scope" value="Bacteria"/>
</dbReference>
<sequence length="200" mass="22906">MTIRHFITSASFVFVFAFVFLASCTTSQRVTRIDPNKTTDLSGRWNDTDSRLVAEAMSSDALAAAWLTQFATSKNKKPVVIVGMIKNKSHEHIQSETFIKDMERQFIKSGAIRIVQNSAFREKIREERADQQEFASPSTQKKWGKELGADFMVFGNINSIVDQEGRRKVVYYQINLELANIETNELVWIGEKKIKKYITN</sequence>
<comment type="caution">
    <text evidence="1">The sequence shown here is derived from an EMBL/GenBank/DDBJ whole genome shotgun (WGS) entry which is preliminary data.</text>
</comment>
<dbReference type="InterPro" id="IPR014094">
    <property type="entry name" value="LpoB"/>
</dbReference>
<evidence type="ECO:0000313" key="1">
    <source>
        <dbReference type="EMBL" id="EAY24905.1"/>
    </source>
</evidence>
<dbReference type="AlphaFoldDB" id="A1ZXD7"/>
<proteinExistence type="predicted"/>
<reference evidence="1 2" key="1">
    <citation type="submission" date="2007-01" db="EMBL/GenBank/DDBJ databases">
        <authorList>
            <person name="Haygood M."/>
            <person name="Podell S."/>
            <person name="Anderson C."/>
            <person name="Hopkinson B."/>
            <person name="Roe K."/>
            <person name="Barbeau K."/>
            <person name="Gaasterland T."/>
            <person name="Ferriera S."/>
            <person name="Johnson J."/>
            <person name="Kravitz S."/>
            <person name="Beeson K."/>
            <person name="Sutton G."/>
            <person name="Rogers Y.-H."/>
            <person name="Friedman R."/>
            <person name="Frazier M."/>
            <person name="Venter J.C."/>
        </authorList>
    </citation>
    <scope>NUCLEOTIDE SEQUENCE [LARGE SCALE GENOMIC DNA]</scope>
    <source>
        <strain evidence="1 2">ATCC 23134</strain>
    </source>
</reference>
<dbReference type="EMBL" id="AAWS01000058">
    <property type="protein sequence ID" value="EAY24905.1"/>
    <property type="molecule type" value="Genomic_DNA"/>
</dbReference>
<dbReference type="PANTHER" id="PTHR40593:SF1">
    <property type="entry name" value="PENICILLIN-BINDING PROTEIN ACTIVATOR LPOB"/>
    <property type="match status" value="1"/>
</dbReference>
<keyword evidence="2" id="KW-1185">Reference proteome</keyword>
<dbReference type="GO" id="GO:0031241">
    <property type="term" value="C:periplasmic side of cell outer membrane"/>
    <property type="evidence" value="ECO:0007669"/>
    <property type="project" value="TreeGrafter"/>
</dbReference>
<dbReference type="Pfam" id="PF13036">
    <property type="entry name" value="LpoB"/>
    <property type="match status" value="1"/>
</dbReference>
<dbReference type="PROSITE" id="PS51257">
    <property type="entry name" value="PROKAR_LIPOPROTEIN"/>
    <property type="match status" value="1"/>
</dbReference>
<evidence type="ECO:0000313" key="2">
    <source>
        <dbReference type="Proteomes" id="UP000004095"/>
    </source>
</evidence>